<dbReference type="AlphaFoldDB" id="A0ABD3X7D1"/>
<reference evidence="2 3" key="1">
    <citation type="submission" date="2024-11" db="EMBL/GenBank/DDBJ databases">
        <title>Chromosome-level genome assembly of the freshwater bivalve Anodonta woodiana.</title>
        <authorList>
            <person name="Chen X."/>
        </authorList>
    </citation>
    <scope>NUCLEOTIDE SEQUENCE [LARGE SCALE GENOMIC DNA]</scope>
    <source>
        <strain evidence="2">MN2024</strain>
        <tissue evidence="2">Gills</tissue>
    </source>
</reference>
<dbReference type="EMBL" id="JBJQND010000003">
    <property type="protein sequence ID" value="KAL3881982.1"/>
    <property type="molecule type" value="Genomic_DNA"/>
</dbReference>
<evidence type="ECO:0000313" key="2">
    <source>
        <dbReference type="EMBL" id="KAL3881982.1"/>
    </source>
</evidence>
<gene>
    <name evidence="2" type="ORF">ACJMK2_028364</name>
</gene>
<accession>A0ABD3X7D1</accession>
<protein>
    <submittedName>
        <fullName evidence="2">Uncharacterized protein</fullName>
    </submittedName>
</protein>
<proteinExistence type="predicted"/>
<keyword evidence="3" id="KW-1185">Reference proteome</keyword>
<organism evidence="2 3">
    <name type="scientific">Sinanodonta woodiana</name>
    <name type="common">Chinese pond mussel</name>
    <name type="synonym">Anodonta woodiana</name>
    <dbReference type="NCBI Taxonomy" id="1069815"/>
    <lineage>
        <taxon>Eukaryota</taxon>
        <taxon>Metazoa</taxon>
        <taxon>Spiralia</taxon>
        <taxon>Lophotrochozoa</taxon>
        <taxon>Mollusca</taxon>
        <taxon>Bivalvia</taxon>
        <taxon>Autobranchia</taxon>
        <taxon>Heteroconchia</taxon>
        <taxon>Palaeoheterodonta</taxon>
        <taxon>Unionida</taxon>
        <taxon>Unionoidea</taxon>
        <taxon>Unionidae</taxon>
        <taxon>Unioninae</taxon>
        <taxon>Sinanodonta</taxon>
    </lineage>
</organism>
<sequence>MTETSGYESAGDNNDVDMSTDENQPRSSKDANVSADYNQPGPSGLIVKLPVMSNSAKAKGLKKVRARALAQANKKVRNLKHDIETLRKKIK</sequence>
<name>A0ABD3X7D1_SINWO</name>
<comment type="caution">
    <text evidence="2">The sequence shown here is derived from an EMBL/GenBank/DDBJ whole genome shotgun (WGS) entry which is preliminary data.</text>
</comment>
<evidence type="ECO:0000313" key="3">
    <source>
        <dbReference type="Proteomes" id="UP001634394"/>
    </source>
</evidence>
<dbReference type="Proteomes" id="UP001634394">
    <property type="component" value="Unassembled WGS sequence"/>
</dbReference>
<evidence type="ECO:0000256" key="1">
    <source>
        <dbReference type="SAM" id="MobiDB-lite"/>
    </source>
</evidence>
<feature type="region of interest" description="Disordered" evidence="1">
    <location>
        <begin position="1"/>
        <end position="45"/>
    </location>
</feature>